<keyword evidence="2" id="KW-1133">Transmembrane helix</keyword>
<feature type="compositionally biased region" description="Basic and acidic residues" evidence="1">
    <location>
        <begin position="356"/>
        <end position="367"/>
    </location>
</feature>
<evidence type="ECO:0000313" key="5">
    <source>
        <dbReference type="Proteomes" id="UP001234581"/>
    </source>
</evidence>
<evidence type="ECO:0000256" key="2">
    <source>
        <dbReference type="SAM" id="Phobius"/>
    </source>
</evidence>
<organism evidence="4 5">
    <name type="scientific">Lichtheimia ornata</name>
    <dbReference type="NCBI Taxonomy" id="688661"/>
    <lineage>
        <taxon>Eukaryota</taxon>
        <taxon>Fungi</taxon>
        <taxon>Fungi incertae sedis</taxon>
        <taxon>Mucoromycota</taxon>
        <taxon>Mucoromycotina</taxon>
        <taxon>Mucoromycetes</taxon>
        <taxon>Mucorales</taxon>
        <taxon>Lichtheimiaceae</taxon>
        <taxon>Lichtheimia</taxon>
    </lineage>
</organism>
<feature type="transmembrane region" description="Helical" evidence="2">
    <location>
        <begin position="199"/>
        <end position="224"/>
    </location>
</feature>
<name>A0AAD7VB61_9FUNG</name>
<proteinExistence type="predicted"/>
<feature type="signal peptide" evidence="3">
    <location>
        <begin position="1"/>
        <end position="19"/>
    </location>
</feature>
<dbReference type="GeneID" id="83210546"/>
<dbReference type="AlphaFoldDB" id="A0AAD7VB61"/>
<keyword evidence="5" id="KW-1185">Reference proteome</keyword>
<keyword evidence="2" id="KW-0812">Transmembrane</keyword>
<keyword evidence="3" id="KW-0732">Signal</keyword>
<dbReference type="RefSeq" id="XP_058345824.1">
    <property type="nucleotide sequence ID" value="XM_058483205.1"/>
</dbReference>
<evidence type="ECO:0000313" key="4">
    <source>
        <dbReference type="EMBL" id="KAJ8660911.1"/>
    </source>
</evidence>
<accession>A0AAD7VB61</accession>
<feature type="region of interest" description="Disordered" evidence="1">
    <location>
        <begin position="231"/>
        <end position="254"/>
    </location>
</feature>
<feature type="chain" id="PRO_5042229825" evidence="3">
    <location>
        <begin position="20"/>
        <end position="425"/>
    </location>
</feature>
<protein>
    <submittedName>
        <fullName evidence="4">Uncharacterized protein</fullName>
    </submittedName>
</protein>
<comment type="caution">
    <text evidence="4">The sequence shown here is derived from an EMBL/GenBank/DDBJ whole genome shotgun (WGS) entry which is preliminary data.</text>
</comment>
<feature type="region of interest" description="Disordered" evidence="1">
    <location>
        <begin position="356"/>
        <end position="394"/>
    </location>
</feature>
<gene>
    <name evidence="4" type="ORF">O0I10_003133</name>
</gene>
<keyword evidence="2" id="KW-0472">Membrane</keyword>
<evidence type="ECO:0000256" key="1">
    <source>
        <dbReference type="SAM" id="MobiDB-lite"/>
    </source>
</evidence>
<reference evidence="4 5" key="1">
    <citation type="submission" date="2023-03" db="EMBL/GenBank/DDBJ databases">
        <title>Genome sequence of Lichtheimia ornata CBS 291.66.</title>
        <authorList>
            <person name="Mohabir J.T."/>
            <person name="Shea T.P."/>
            <person name="Kurbessoian T."/>
            <person name="Berby B."/>
            <person name="Fontaine J."/>
            <person name="Livny J."/>
            <person name="Gnirke A."/>
            <person name="Stajich J.E."/>
            <person name="Cuomo C.A."/>
        </authorList>
    </citation>
    <scope>NUCLEOTIDE SEQUENCE [LARGE SCALE GENOMIC DNA]</scope>
    <source>
        <strain evidence="4">CBS 291.66</strain>
    </source>
</reference>
<feature type="compositionally biased region" description="Basic and acidic residues" evidence="1">
    <location>
        <begin position="377"/>
        <end position="394"/>
    </location>
</feature>
<feature type="compositionally biased region" description="Polar residues" evidence="1">
    <location>
        <begin position="307"/>
        <end position="342"/>
    </location>
</feature>
<feature type="region of interest" description="Disordered" evidence="1">
    <location>
        <begin position="406"/>
        <end position="425"/>
    </location>
</feature>
<feature type="region of interest" description="Disordered" evidence="1">
    <location>
        <begin position="273"/>
        <end position="342"/>
    </location>
</feature>
<sequence length="425" mass="47011">MKLLLFIYCLHSCLIAITAFPWKRQEEEVLAEEEAVDSPSACVNQENAFGMCSPTSNDVWYNGSLYELSWNYNNPAFINDENIINLYLLYQSPNGTFETVKKWDDVPRLPGSLVTQVDDSWFPSRLPDNAPNKTWNPFFFILTDGYNIQEEIQEGSTFPPPVRFTLIQNAKDNTTRTETHPTVADNAASTNGSSPLTGWMIAVIVIVSTLLLVALGALVFFCCIRQRHRNDSHEPAPASVPVSSSPSQPAINSGLIGEDQTTLAQEKGISATGVSAPAVPRPFSAHDLSSINSLTPITGPRGGGAVSPQSTSTPQNASEIQQQSATTANMDPRQSSSVLSSTDAIMIADTFRQFMRKPEWKNNNEHPGDDDDDGDENTFKQLDESEQRKRLGDELLRKELAEEGTSVYQIERRPGRYNSKNQDDD</sequence>
<dbReference type="Proteomes" id="UP001234581">
    <property type="component" value="Unassembled WGS sequence"/>
</dbReference>
<evidence type="ECO:0000256" key="3">
    <source>
        <dbReference type="SAM" id="SignalP"/>
    </source>
</evidence>
<feature type="compositionally biased region" description="Low complexity" evidence="1">
    <location>
        <begin position="235"/>
        <end position="250"/>
    </location>
</feature>
<dbReference type="EMBL" id="JARTCD010000010">
    <property type="protein sequence ID" value="KAJ8660911.1"/>
    <property type="molecule type" value="Genomic_DNA"/>
</dbReference>
<feature type="compositionally biased region" description="Polar residues" evidence="1">
    <location>
        <begin position="287"/>
        <end position="296"/>
    </location>
</feature>